<protein>
    <submittedName>
        <fullName evidence="2">Uncharacterized protein</fullName>
    </submittedName>
</protein>
<evidence type="ECO:0000313" key="2">
    <source>
        <dbReference type="EMBL" id="PWA58626.1"/>
    </source>
</evidence>
<evidence type="ECO:0000313" key="3">
    <source>
        <dbReference type="Proteomes" id="UP000245207"/>
    </source>
</evidence>
<keyword evidence="1" id="KW-1133">Transmembrane helix</keyword>
<reference evidence="2 3" key="1">
    <citation type="journal article" date="2018" name="Mol. Plant">
        <title>The genome of Artemisia annua provides insight into the evolution of Asteraceae family and artemisinin biosynthesis.</title>
        <authorList>
            <person name="Shen Q."/>
            <person name="Zhang L."/>
            <person name="Liao Z."/>
            <person name="Wang S."/>
            <person name="Yan T."/>
            <person name="Shi P."/>
            <person name="Liu M."/>
            <person name="Fu X."/>
            <person name="Pan Q."/>
            <person name="Wang Y."/>
            <person name="Lv Z."/>
            <person name="Lu X."/>
            <person name="Zhang F."/>
            <person name="Jiang W."/>
            <person name="Ma Y."/>
            <person name="Chen M."/>
            <person name="Hao X."/>
            <person name="Li L."/>
            <person name="Tang Y."/>
            <person name="Lv G."/>
            <person name="Zhou Y."/>
            <person name="Sun X."/>
            <person name="Brodelius P.E."/>
            <person name="Rose J.K.C."/>
            <person name="Tang K."/>
        </authorList>
    </citation>
    <scope>NUCLEOTIDE SEQUENCE [LARGE SCALE GENOMIC DNA]</scope>
    <source>
        <strain evidence="3">cv. Huhao1</strain>
        <tissue evidence="2">Leaf</tissue>
    </source>
</reference>
<accession>A0A2U1MBM7</accession>
<dbReference type="EMBL" id="PKPP01005839">
    <property type="protein sequence ID" value="PWA58626.1"/>
    <property type="molecule type" value="Genomic_DNA"/>
</dbReference>
<organism evidence="2 3">
    <name type="scientific">Artemisia annua</name>
    <name type="common">Sweet wormwood</name>
    <dbReference type="NCBI Taxonomy" id="35608"/>
    <lineage>
        <taxon>Eukaryota</taxon>
        <taxon>Viridiplantae</taxon>
        <taxon>Streptophyta</taxon>
        <taxon>Embryophyta</taxon>
        <taxon>Tracheophyta</taxon>
        <taxon>Spermatophyta</taxon>
        <taxon>Magnoliopsida</taxon>
        <taxon>eudicotyledons</taxon>
        <taxon>Gunneridae</taxon>
        <taxon>Pentapetalae</taxon>
        <taxon>asterids</taxon>
        <taxon>campanulids</taxon>
        <taxon>Asterales</taxon>
        <taxon>Asteraceae</taxon>
        <taxon>Asteroideae</taxon>
        <taxon>Anthemideae</taxon>
        <taxon>Artemisiinae</taxon>
        <taxon>Artemisia</taxon>
    </lineage>
</organism>
<proteinExistence type="predicted"/>
<feature type="transmembrane region" description="Helical" evidence="1">
    <location>
        <begin position="59"/>
        <end position="80"/>
    </location>
</feature>
<feature type="transmembrane region" description="Helical" evidence="1">
    <location>
        <begin position="5"/>
        <end position="23"/>
    </location>
</feature>
<name>A0A2U1MBM7_ARTAN</name>
<keyword evidence="1" id="KW-0812">Transmembrane</keyword>
<dbReference type="AlphaFoldDB" id="A0A2U1MBM7"/>
<feature type="transmembrane region" description="Helical" evidence="1">
    <location>
        <begin position="29"/>
        <end position="47"/>
    </location>
</feature>
<evidence type="ECO:0000256" key="1">
    <source>
        <dbReference type="SAM" id="Phobius"/>
    </source>
</evidence>
<keyword evidence="3" id="KW-1185">Reference proteome</keyword>
<dbReference type="Proteomes" id="UP000245207">
    <property type="component" value="Unassembled WGS sequence"/>
</dbReference>
<keyword evidence="1" id="KW-0472">Membrane</keyword>
<comment type="caution">
    <text evidence="2">The sequence shown here is derived from an EMBL/GenBank/DDBJ whole genome shotgun (WGS) entry which is preliminary data.</text>
</comment>
<sequence length="86" mass="9785">MSYTYTVLIILYAVAAIFLAYISKEYLEFSAWIIALLMLIVVLAVSMDEIWRVFDLLHPVVFLALVGVVAFFISLVYQPFAHAFCS</sequence>
<gene>
    <name evidence="2" type="ORF">CTI12_AA399420</name>
</gene>